<comment type="caution">
    <text evidence="2">The sequence shown here is derived from an EMBL/GenBank/DDBJ whole genome shotgun (WGS) entry which is preliminary data.</text>
</comment>
<dbReference type="EMBL" id="CAJOBR010033196">
    <property type="protein sequence ID" value="CAF5002177.1"/>
    <property type="molecule type" value="Genomic_DNA"/>
</dbReference>
<feature type="non-terminal residue" evidence="2">
    <location>
        <position position="1"/>
    </location>
</feature>
<feature type="compositionally biased region" description="Low complexity" evidence="1">
    <location>
        <begin position="52"/>
        <end position="68"/>
    </location>
</feature>
<feature type="compositionally biased region" description="Basic residues" evidence="1">
    <location>
        <begin position="13"/>
        <end position="22"/>
    </location>
</feature>
<evidence type="ECO:0000313" key="2">
    <source>
        <dbReference type="EMBL" id="CAF5002177.1"/>
    </source>
</evidence>
<dbReference type="AlphaFoldDB" id="A0A822B563"/>
<feature type="non-terminal residue" evidence="2">
    <location>
        <position position="68"/>
    </location>
</feature>
<sequence length="68" mass="7461">SVQRQRTLSASPKKPKTPHKKVGTTTATNEMDHTDEDVDDDHLSKSNARAYTEVSSSTSQNVTNSTDQ</sequence>
<organism evidence="2 3">
    <name type="scientific">Rotaria socialis</name>
    <dbReference type="NCBI Taxonomy" id="392032"/>
    <lineage>
        <taxon>Eukaryota</taxon>
        <taxon>Metazoa</taxon>
        <taxon>Spiralia</taxon>
        <taxon>Gnathifera</taxon>
        <taxon>Rotifera</taxon>
        <taxon>Eurotatoria</taxon>
        <taxon>Bdelloidea</taxon>
        <taxon>Philodinida</taxon>
        <taxon>Philodinidae</taxon>
        <taxon>Rotaria</taxon>
    </lineage>
</organism>
<feature type="compositionally biased region" description="Polar residues" evidence="1">
    <location>
        <begin position="1"/>
        <end position="10"/>
    </location>
</feature>
<name>A0A822B563_9BILA</name>
<evidence type="ECO:0000313" key="3">
    <source>
        <dbReference type="Proteomes" id="UP000663848"/>
    </source>
</evidence>
<dbReference type="Proteomes" id="UP000663848">
    <property type="component" value="Unassembled WGS sequence"/>
</dbReference>
<protein>
    <submittedName>
        <fullName evidence="2">Uncharacterized protein</fullName>
    </submittedName>
</protein>
<reference evidence="2" key="1">
    <citation type="submission" date="2021-02" db="EMBL/GenBank/DDBJ databases">
        <authorList>
            <person name="Nowell W R."/>
        </authorList>
    </citation>
    <scope>NUCLEOTIDE SEQUENCE</scope>
</reference>
<accession>A0A822B563</accession>
<gene>
    <name evidence="2" type="ORF">QYT958_LOCUS38238</name>
</gene>
<proteinExistence type="predicted"/>
<evidence type="ECO:0000256" key="1">
    <source>
        <dbReference type="SAM" id="MobiDB-lite"/>
    </source>
</evidence>
<feature type="region of interest" description="Disordered" evidence="1">
    <location>
        <begin position="1"/>
        <end position="68"/>
    </location>
</feature>